<dbReference type="PANTHER" id="PTHR11802:SF190">
    <property type="entry name" value="PHEROMONE-PROCESSING CARBOXYPEPTIDASE KEX1"/>
    <property type="match status" value="1"/>
</dbReference>
<evidence type="ECO:0000256" key="5">
    <source>
        <dbReference type="ARBA" id="ARBA00022692"/>
    </source>
</evidence>
<dbReference type="PANTHER" id="PTHR11802">
    <property type="entry name" value="SERINE PROTEASE FAMILY S10 SERINE CARBOXYPEPTIDASE"/>
    <property type="match status" value="1"/>
</dbReference>
<evidence type="ECO:0000256" key="16">
    <source>
        <dbReference type="SAM" id="MobiDB-lite"/>
    </source>
</evidence>
<feature type="transmembrane region" description="Helical" evidence="17">
    <location>
        <begin position="486"/>
        <end position="509"/>
    </location>
</feature>
<comment type="catalytic activity">
    <reaction evidence="1">
        <text>Preferential release of a C-terminal arginine or lysine residue.</text>
        <dbReference type="EC" id="3.4.16.6"/>
    </reaction>
</comment>
<keyword evidence="4" id="KW-0121">Carboxypeptidase</keyword>
<gene>
    <name evidence="19" type="ORF">G6F50_001193</name>
</gene>
<evidence type="ECO:0000256" key="12">
    <source>
        <dbReference type="ARBA" id="ARBA00038895"/>
    </source>
</evidence>
<evidence type="ECO:0000313" key="19">
    <source>
        <dbReference type="EMBL" id="KAG1575313.1"/>
    </source>
</evidence>
<organism evidence="19 20">
    <name type="scientific">Rhizopus delemar</name>
    <dbReference type="NCBI Taxonomy" id="936053"/>
    <lineage>
        <taxon>Eukaryota</taxon>
        <taxon>Fungi</taxon>
        <taxon>Fungi incertae sedis</taxon>
        <taxon>Mucoromycota</taxon>
        <taxon>Mucoromycotina</taxon>
        <taxon>Mucoromycetes</taxon>
        <taxon>Mucorales</taxon>
        <taxon>Mucorineae</taxon>
        <taxon>Rhizopodaceae</taxon>
        <taxon>Rhizopus</taxon>
    </lineage>
</organism>
<evidence type="ECO:0000256" key="10">
    <source>
        <dbReference type="ARBA" id="ARBA00023136"/>
    </source>
</evidence>
<dbReference type="GO" id="GO:0006915">
    <property type="term" value="P:apoptotic process"/>
    <property type="evidence" value="ECO:0007669"/>
    <property type="project" value="UniProtKB-KW"/>
</dbReference>
<evidence type="ECO:0000256" key="11">
    <source>
        <dbReference type="ARBA" id="ARBA00023180"/>
    </source>
</evidence>
<evidence type="ECO:0000256" key="4">
    <source>
        <dbReference type="ARBA" id="ARBA00022645"/>
    </source>
</evidence>
<evidence type="ECO:0000256" key="18">
    <source>
        <dbReference type="SAM" id="SignalP"/>
    </source>
</evidence>
<keyword evidence="4" id="KW-0378">Hydrolase</keyword>
<evidence type="ECO:0000256" key="7">
    <source>
        <dbReference type="ARBA" id="ARBA00022729"/>
    </source>
</evidence>
<dbReference type="InterPro" id="IPR001563">
    <property type="entry name" value="Peptidase_S10"/>
</dbReference>
<evidence type="ECO:0000256" key="9">
    <source>
        <dbReference type="ARBA" id="ARBA00023034"/>
    </source>
</evidence>
<dbReference type="GO" id="GO:0004185">
    <property type="term" value="F:serine-type carboxypeptidase activity"/>
    <property type="evidence" value="ECO:0007669"/>
    <property type="project" value="UniProtKB-EC"/>
</dbReference>
<keyword evidence="9" id="KW-0333">Golgi apparatus</keyword>
<dbReference type="PRINTS" id="PR00724">
    <property type="entry name" value="CRBOXYPTASEC"/>
</dbReference>
<evidence type="ECO:0000256" key="2">
    <source>
        <dbReference type="ARBA" id="ARBA00004393"/>
    </source>
</evidence>
<feature type="signal peptide" evidence="18">
    <location>
        <begin position="1"/>
        <end position="16"/>
    </location>
</feature>
<keyword evidence="20" id="KW-1185">Reference proteome</keyword>
<evidence type="ECO:0000256" key="3">
    <source>
        <dbReference type="ARBA" id="ARBA00009431"/>
    </source>
</evidence>
<keyword evidence="7 18" id="KW-0732">Signal</keyword>
<keyword evidence="5 17" id="KW-0812">Transmembrane</keyword>
<dbReference type="PROSITE" id="PS00560">
    <property type="entry name" value="CARBOXYPEPT_SER_HIS"/>
    <property type="match status" value="1"/>
</dbReference>
<evidence type="ECO:0000256" key="8">
    <source>
        <dbReference type="ARBA" id="ARBA00022989"/>
    </source>
</evidence>
<feature type="compositionally biased region" description="Acidic residues" evidence="16">
    <location>
        <begin position="607"/>
        <end position="623"/>
    </location>
</feature>
<feature type="chain" id="PRO_5040225003" description="Pheromone-processing carboxypeptidase KEX1" evidence="18">
    <location>
        <begin position="17"/>
        <end position="633"/>
    </location>
</feature>
<dbReference type="EC" id="3.4.16.6" evidence="12"/>
<comment type="similarity">
    <text evidence="3">Belongs to the peptidase S10 family.</text>
</comment>
<dbReference type="Gene3D" id="3.40.50.1820">
    <property type="entry name" value="alpha/beta hydrolase"/>
    <property type="match status" value="1"/>
</dbReference>
<sequence length="633" mass="71989">MRRLLVASLTAIGVICQNAADYKITSLPGIDITTLGFSQYAGHIELSKETNSNIFFWMLEQEQKTDPENLIIWLNGGPGCSSMDGLFLENGPFRVKKDLSLEINEGGWQNYATNVYVDQPVGTGFSFADTSSYMHNMTQITDEFVEFVDKLFTIFPKLRQQSLYIAGESFAGSYIPYFASRLLDINKGKRQYNIKGIAIGNGWISPKHQGIMDGHFKQCQEDIEKEETIHVSSCERVLTDITDSNTQENKEGKMVCMNVYDIRMKDEPYPECGLSWPYELSDVTNYLRLKEVKRAIHAEKQALGWKECTSLVSSALNGDKSPPADQLLPDILEEIPVLLYSGEYDLICNSLGIEYLIGNMTWSGSKGFKKGTIKETWEIEGKITGYYTQDRNLTYVIIKDGSHMVPYDKPIESLDMMNRFMGVGHSKVKGKHSKVGDSEQEDEIEQGKKTHEDTIQEDEKSHEDTDKSNEEVNSEQESNTEKWSMYYNWGTGVLAIISLFALLLCCCWCTRRRKLSPTEEFGGAPRQEREGVRKPGIVASVMNLFKHKAIHGKKKNLRLGDQDETNELDELVVETPTIFEAEDSEEESHFNSQQHKQPTDGFTIADHDDDEESDFEDFADWEETPNSKRNKFH</sequence>
<keyword evidence="6" id="KW-0053">Apoptosis</keyword>
<protein>
    <recommendedName>
        <fullName evidence="14">Pheromone-processing carboxypeptidase KEX1</fullName>
        <ecNumber evidence="12">3.4.16.6</ecNumber>
    </recommendedName>
    <alternativeName>
        <fullName evidence="15">Carboxypeptidase D</fullName>
    </alternativeName>
    <alternativeName>
        <fullName evidence="13">Pheromone-processing carboxypeptidase kex1</fullName>
    </alternativeName>
</protein>
<dbReference type="SUPFAM" id="SSF53474">
    <property type="entry name" value="alpha/beta-Hydrolases"/>
    <property type="match status" value="1"/>
</dbReference>
<feature type="region of interest" description="Disordered" evidence="16">
    <location>
        <begin position="427"/>
        <end position="477"/>
    </location>
</feature>
<dbReference type="GO" id="GO:0006508">
    <property type="term" value="P:proteolysis"/>
    <property type="evidence" value="ECO:0007669"/>
    <property type="project" value="InterPro"/>
</dbReference>
<dbReference type="InterPro" id="IPR033124">
    <property type="entry name" value="Ser_caboxypep_his_AS"/>
</dbReference>
<reference evidence="19 20" key="1">
    <citation type="journal article" date="2020" name="Microb. Genom.">
        <title>Genetic diversity of clinical and environmental Mucorales isolates obtained from an investigation of mucormycosis cases among solid organ transplant recipients.</title>
        <authorList>
            <person name="Nguyen M.H."/>
            <person name="Kaul D."/>
            <person name="Muto C."/>
            <person name="Cheng S.J."/>
            <person name="Richter R.A."/>
            <person name="Bruno V.M."/>
            <person name="Liu G."/>
            <person name="Beyhan S."/>
            <person name="Sundermann A.J."/>
            <person name="Mounaud S."/>
            <person name="Pasculle A.W."/>
            <person name="Nierman W.C."/>
            <person name="Driscoll E."/>
            <person name="Cumbie R."/>
            <person name="Clancy C.J."/>
            <person name="Dupont C.L."/>
        </authorList>
    </citation>
    <scope>NUCLEOTIDE SEQUENCE [LARGE SCALE GENOMIC DNA]</scope>
    <source>
        <strain evidence="19 20">GL24</strain>
    </source>
</reference>
<name>A0A9P6ZCG9_9FUNG</name>
<dbReference type="Pfam" id="PF00450">
    <property type="entry name" value="Peptidase_S10"/>
    <property type="match status" value="1"/>
</dbReference>
<feature type="compositionally biased region" description="Basic and acidic residues" evidence="16">
    <location>
        <begin position="445"/>
        <end position="470"/>
    </location>
</feature>
<feature type="region of interest" description="Disordered" evidence="16">
    <location>
        <begin position="582"/>
        <end position="633"/>
    </location>
</feature>
<comment type="caution">
    <text evidence="19">The sequence shown here is derived from an EMBL/GenBank/DDBJ whole genome shotgun (WGS) entry which is preliminary data.</text>
</comment>
<dbReference type="InterPro" id="IPR029058">
    <property type="entry name" value="AB_hydrolase_fold"/>
</dbReference>
<evidence type="ECO:0000256" key="14">
    <source>
        <dbReference type="ARBA" id="ARBA00040628"/>
    </source>
</evidence>
<evidence type="ECO:0000256" key="6">
    <source>
        <dbReference type="ARBA" id="ARBA00022703"/>
    </source>
</evidence>
<keyword evidence="8 17" id="KW-1133">Transmembrane helix</keyword>
<keyword evidence="4" id="KW-0645">Protease</keyword>
<evidence type="ECO:0000313" key="20">
    <source>
        <dbReference type="Proteomes" id="UP000740926"/>
    </source>
</evidence>
<keyword evidence="11" id="KW-0325">Glycoprotein</keyword>
<dbReference type="AlphaFoldDB" id="A0A9P6ZCG9"/>
<evidence type="ECO:0000256" key="13">
    <source>
        <dbReference type="ARBA" id="ARBA00040403"/>
    </source>
</evidence>
<evidence type="ECO:0000256" key="1">
    <source>
        <dbReference type="ARBA" id="ARBA00001003"/>
    </source>
</evidence>
<dbReference type="GO" id="GO:0005802">
    <property type="term" value="C:trans-Golgi network"/>
    <property type="evidence" value="ECO:0007669"/>
    <property type="project" value="TreeGrafter"/>
</dbReference>
<proteinExistence type="inferred from homology"/>
<dbReference type="EMBL" id="JAANIU010000094">
    <property type="protein sequence ID" value="KAG1575313.1"/>
    <property type="molecule type" value="Genomic_DNA"/>
</dbReference>
<keyword evidence="10 17" id="KW-0472">Membrane</keyword>
<dbReference type="Proteomes" id="UP000740926">
    <property type="component" value="Unassembled WGS sequence"/>
</dbReference>
<evidence type="ECO:0000256" key="15">
    <source>
        <dbReference type="ARBA" id="ARBA00042717"/>
    </source>
</evidence>
<evidence type="ECO:0000256" key="17">
    <source>
        <dbReference type="SAM" id="Phobius"/>
    </source>
</evidence>
<accession>A0A9P6ZCG9</accession>
<comment type="subcellular location">
    <subcellularLocation>
        <location evidence="2">Golgi apparatus</location>
        <location evidence="2">trans-Golgi network membrane</location>
        <topology evidence="2">Single-pass type I membrane protein</topology>
    </subcellularLocation>
</comment>